<dbReference type="EC" id="2.7.13.3" evidence="4"/>
<dbReference type="InterPro" id="IPR036890">
    <property type="entry name" value="HATPase_C_sf"/>
</dbReference>
<keyword evidence="4" id="KW-0418">Kinase</keyword>
<evidence type="ECO:0000313" key="4">
    <source>
        <dbReference type="EMBL" id="VYU36743.1"/>
    </source>
</evidence>
<keyword evidence="1" id="KW-1133">Transmembrane helix</keyword>
<dbReference type="PANTHER" id="PTHR34220">
    <property type="entry name" value="SENSOR HISTIDINE KINASE YPDA"/>
    <property type="match status" value="1"/>
</dbReference>
<keyword evidence="1" id="KW-0472">Membrane</keyword>
<sequence length="499" mass="56244">MSAKPIPKPSEKTVYFICLVVMLAFIAGMGLHGLLTGQVENARTHSELTMNIGDGGVESLPSGVYITSVFTNLKDDVSYSPLKIFSISVLSTAVLVFCLVYLLVLMISRVKNYSNLILGAVVFLIVRMFSVDMAVTLEALFNTPFNITLATIFYGSTLNACILLCLTVEEQTRGRIRLRPVLVLAAWYAVVLFAIAVVSQSNRTLFLEQHIRLGLFYPLLYMYARLYRLVEEKIPHIRPALVGYASITVGLFADTMYLSGWSTSDMYMLYPATLCLLLMCMIYIYYQRVIEIRQAEAIRIANLYKEIEQKSADMMVSQLQPHFMFNTLQAIQVLARRDTRLADKVIFTFSNYLRANLDFVKINQPVPFDKALVPVQCYVDIEKIRFKNRFDAVYDIEATDFSVPPLCIQPLVENAVKHGVCRKPEGGTVTLSTREHPGYYEVVITDDGVGFETDKLLEKKDGGIYNARFQLTHMLDAVLTIESAPGKGTVQRIKIPKKE</sequence>
<feature type="transmembrane region" description="Helical" evidence="1">
    <location>
        <begin position="241"/>
        <end position="261"/>
    </location>
</feature>
<proteinExistence type="predicted"/>
<reference evidence="4" key="1">
    <citation type="submission" date="2019-11" db="EMBL/GenBank/DDBJ databases">
        <authorList>
            <person name="Feng L."/>
        </authorList>
    </citation>
    <scope>NUCLEOTIDE SEQUENCE</scope>
    <source>
        <strain evidence="4">ElimosumLFYP34</strain>
    </source>
</reference>
<accession>A0A6N3EE32</accession>
<feature type="transmembrane region" description="Helical" evidence="1">
    <location>
        <begin position="267"/>
        <end position="286"/>
    </location>
</feature>
<dbReference type="InterPro" id="IPR003594">
    <property type="entry name" value="HATPase_dom"/>
</dbReference>
<feature type="transmembrane region" description="Helical" evidence="1">
    <location>
        <begin position="211"/>
        <end position="229"/>
    </location>
</feature>
<evidence type="ECO:0000259" key="2">
    <source>
        <dbReference type="Pfam" id="PF02518"/>
    </source>
</evidence>
<feature type="transmembrane region" description="Helical" evidence="1">
    <location>
        <begin position="84"/>
        <end position="104"/>
    </location>
</feature>
<dbReference type="Gene3D" id="3.30.565.10">
    <property type="entry name" value="Histidine kinase-like ATPase, C-terminal domain"/>
    <property type="match status" value="1"/>
</dbReference>
<protein>
    <submittedName>
        <fullName evidence="4">Sensor histidine kinase YpdA</fullName>
        <ecNumber evidence="4">2.7.13.3</ecNumber>
    </submittedName>
</protein>
<feature type="transmembrane region" description="Helical" evidence="1">
    <location>
        <begin position="180"/>
        <end position="199"/>
    </location>
</feature>
<dbReference type="PANTHER" id="PTHR34220:SF7">
    <property type="entry name" value="SENSOR HISTIDINE KINASE YPDA"/>
    <property type="match status" value="1"/>
</dbReference>
<dbReference type="Pfam" id="PF06580">
    <property type="entry name" value="His_kinase"/>
    <property type="match status" value="1"/>
</dbReference>
<organism evidence="4">
    <name type="scientific">Eubacterium limosum</name>
    <dbReference type="NCBI Taxonomy" id="1736"/>
    <lineage>
        <taxon>Bacteria</taxon>
        <taxon>Bacillati</taxon>
        <taxon>Bacillota</taxon>
        <taxon>Clostridia</taxon>
        <taxon>Eubacteriales</taxon>
        <taxon>Eubacteriaceae</taxon>
        <taxon>Eubacterium</taxon>
    </lineage>
</organism>
<keyword evidence="1" id="KW-0812">Transmembrane</keyword>
<dbReference type="InterPro" id="IPR010559">
    <property type="entry name" value="Sig_transdc_His_kin_internal"/>
</dbReference>
<dbReference type="InterPro" id="IPR050640">
    <property type="entry name" value="Bact_2-comp_sensor_kinase"/>
</dbReference>
<name>A0A6N3EE32_EUBLI</name>
<keyword evidence="4" id="KW-0808">Transferase</keyword>
<dbReference type="AlphaFoldDB" id="A0A6N3EE32"/>
<feature type="transmembrane region" description="Helical" evidence="1">
    <location>
        <begin position="147"/>
        <end position="168"/>
    </location>
</feature>
<feature type="transmembrane region" description="Helical" evidence="1">
    <location>
        <begin position="116"/>
        <end position="135"/>
    </location>
</feature>
<dbReference type="SUPFAM" id="SSF55874">
    <property type="entry name" value="ATPase domain of HSP90 chaperone/DNA topoisomerase II/histidine kinase"/>
    <property type="match status" value="1"/>
</dbReference>
<evidence type="ECO:0000256" key="1">
    <source>
        <dbReference type="SAM" id="Phobius"/>
    </source>
</evidence>
<dbReference type="Pfam" id="PF02518">
    <property type="entry name" value="HATPase_c"/>
    <property type="match status" value="1"/>
</dbReference>
<gene>
    <name evidence="4" type="primary">ypdA_4</name>
    <name evidence="4" type="ORF">ELLFYP34_03366</name>
</gene>
<evidence type="ECO:0000259" key="3">
    <source>
        <dbReference type="Pfam" id="PF06580"/>
    </source>
</evidence>
<feature type="transmembrane region" description="Helical" evidence="1">
    <location>
        <begin position="12"/>
        <end position="35"/>
    </location>
</feature>
<dbReference type="EMBL" id="CACRTR010000011">
    <property type="protein sequence ID" value="VYU36743.1"/>
    <property type="molecule type" value="Genomic_DNA"/>
</dbReference>
<feature type="domain" description="Signal transduction histidine kinase internal region" evidence="3">
    <location>
        <begin position="314"/>
        <end position="390"/>
    </location>
</feature>
<dbReference type="GO" id="GO:0000155">
    <property type="term" value="F:phosphorelay sensor kinase activity"/>
    <property type="evidence" value="ECO:0007669"/>
    <property type="project" value="InterPro"/>
</dbReference>
<dbReference type="GO" id="GO:0016020">
    <property type="term" value="C:membrane"/>
    <property type="evidence" value="ECO:0007669"/>
    <property type="project" value="InterPro"/>
</dbReference>
<feature type="domain" description="Histidine kinase/HSP90-like ATPase" evidence="2">
    <location>
        <begin position="407"/>
        <end position="498"/>
    </location>
</feature>